<dbReference type="SMART" id="SM00504">
    <property type="entry name" value="Ubox"/>
    <property type="match status" value="1"/>
</dbReference>
<dbReference type="GO" id="GO:0000209">
    <property type="term" value="P:protein polyubiquitination"/>
    <property type="evidence" value="ECO:0007669"/>
    <property type="project" value="TreeGrafter"/>
</dbReference>
<keyword evidence="7" id="KW-0963">Cytoplasm</keyword>
<evidence type="ECO:0000256" key="9">
    <source>
        <dbReference type="ARBA" id="ARBA00022786"/>
    </source>
</evidence>
<feature type="compositionally biased region" description="Low complexity" evidence="11">
    <location>
        <begin position="48"/>
        <end position="59"/>
    </location>
</feature>
<comment type="subcellular location">
    <subcellularLocation>
        <location evidence="3">Cytoplasm</location>
    </subcellularLocation>
    <subcellularLocation>
        <location evidence="2">Nucleus</location>
    </subcellularLocation>
</comment>
<feature type="region of interest" description="Disordered" evidence="11">
    <location>
        <begin position="47"/>
        <end position="89"/>
    </location>
</feature>
<name>A0A4S4L485_9AGAM</name>
<evidence type="ECO:0000256" key="1">
    <source>
        <dbReference type="ARBA" id="ARBA00000900"/>
    </source>
</evidence>
<evidence type="ECO:0000256" key="5">
    <source>
        <dbReference type="ARBA" id="ARBA00007434"/>
    </source>
</evidence>
<dbReference type="GO" id="GO:0005634">
    <property type="term" value="C:nucleus"/>
    <property type="evidence" value="ECO:0007669"/>
    <property type="project" value="UniProtKB-SubCell"/>
</dbReference>
<dbReference type="EMBL" id="SGPK01000257">
    <property type="protein sequence ID" value="THH05498.1"/>
    <property type="molecule type" value="Genomic_DNA"/>
</dbReference>
<dbReference type="FunFam" id="3.30.40.10:FF:000055">
    <property type="entry name" value="Ubiquitin conjugation factor e4 a"/>
    <property type="match status" value="1"/>
</dbReference>
<dbReference type="GO" id="GO:0005737">
    <property type="term" value="C:cytoplasm"/>
    <property type="evidence" value="ECO:0007669"/>
    <property type="project" value="UniProtKB-SubCell"/>
</dbReference>
<dbReference type="SUPFAM" id="SSF57850">
    <property type="entry name" value="RING/U-box"/>
    <property type="match status" value="1"/>
</dbReference>
<accession>A0A4S4L485</accession>
<dbReference type="Gene3D" id="3.30.40.10">
    <property type="entry name" value="Zinc/RING finger domain, C3HC4 (zinc finger)"/>
    <property type="match status" value="1"/>
</dbReference>
<dbReference type="PANTHER" id="PTHR13931:SF2">
    <property type="entry name" value="UBIQUITIN CONJUGATION FACTOR E4 B"/>
    <property type="match status" value="1"/>
</dbReference>
<keyword evidence="10" id="KW-0539">Nucleus</keyword>
<evidence type="ECO:0000256" key="2">
    <source>
        <dbReference type="ARBA" id="ARBA00004123"/>
    </source>
</evidence>
<proteinExistence type="inferred from homology"/>
<evidence type="ECO:0000256" key="11">
    <source>
        <dbReference type="SAM" id="MobiDB-lite"/>
    </source>
</evidence>
<gene>
    <name evidence="13" type="ORF">EW145_g4753</name>
</gene>
<dbReference type="EC" id="2.3.2.27" evidence="6"/>
<dbReference type="GO" id="GO:0006511">
    <property type="term" value="P:ubiquitin-dependent protein catabolic process"/>
    <property type="evidence" value="ECO:0007669"/>
    <property type="project" value="InterPro"/>
</dbReference>
<keyword evidence="14" id="KW-1185">Reference proteome</keyword>
<evidence type="ECO:0000313" key="14">
    <source>
        <dbReference type="Proteomes" id="UP000308199"/>
    </source>
</evidence>
<comment type="caution">
    <text evidence="13">The sequence shown here is derived from an EMBL/GenBank/DDBJ whole genome shotgun (WGS) entry which is preliminary data.</text>
</comment>
<keyword evidence="8" id="KW-0808">Transferase</keyword>
<evidence type="ECO:0000259" key="12">
    <source>
        <dbReference type="PROSITE" id="PS51698"/>
    </source>
</evidence>
<evidence type="ECO:0000256" key="4">
    <source>
        <dbReference type="ARBA" id="ARBA00004906"/>
    </source>
</evidence>
<comment type="similarity">
    <text evidence="5">Belongs to the ubiquitin conjugation factor E4 family.</text>
</comment>
<evidence type="ECO:0000256" key="3">
    <source>
        <dbReference type="ARBA" id="ARBA00004496"/>
    </source>
</evidence>
<dbReference type="GO" id="GO:0000151">
    <property type="term" value="C:ubiquitin ligase complex"/>
    <property type="evidence" value="ECO:0007669"/>
    <property type="project" value="InterPro"/>
</dbReference>
<feature type="domain" description="U-box" evidence="12">
    <location>
        <begin position="1018"/>
        <end position="1092"/>
    </location>
</feature>
<dbReference type="Proteomes" id="UP000308199">
    <property type="component" value="Unassembled WGS sequence"/>
</dbReference>
<dbReference type="InterPro" id="IPR003613">
    <property type="entry name" value="Ubox_domain"/>
</dbReference>
<protein>
    <recommendedName>
        <fullName evidence="6">RING-type E3 ubiquitin transferase</fullName>
        <ecNumber evidence="6">2.3.2.27</ecNumber>
    </recommendedName>
</protein>
<evidence type="ECO:0000313" key="13">
    <source>
        <dbReference type="EMBL" id="THH05498.1"/>
    </source>
</evidence>
<comment type="pathway">
    <text evidence="4">Protein modification; protein ubiquitination.</text>
</comment>
<dbReference type="CDD" id="cd16657">
    <property type="entry name" value="RING-Ubox_UBE4A"/>
    <property type="match status" value="1"/>
</dbReference>
<feature type="compositionally biased region" description="Pro residues" evidence="11">
    <location>
        <begin position="60"/>
        <end position="72"/>
    </location>
</feature>
<evidence type="ECO:0000256" key="10">
    <source>
        <dbReference type="ARBA" id="ARBA00023242"/>
    </source>
</evidence>
<dbReference type="PANTHER" id="PTHR13931">
    <property type="entry name" value="UBIQUITINATION FACTOR E4"/>
    <property type="match status" value="1"/>
</dbReference>
<comment type="catalytic activity">
    <reaction evidence="1">
        <text>S-ubiquitinyl-[E2 ubiquitin-conjugating enzyme]-L-cysteine + [acceptor protein]-L-lysine = [E2 ubiquitin-conjugating enzyme]-L-cysteine + N(6)-ubiquitinyl-[acceptor protein]-L-lysine.</text>
        <dbReference type="EC" id="2.3.2.27"/>
    </reaction>
</comment>
<dbReference type="InterPro" id="IPR019474">
    <property type="entry name" value="Ub_conjug_fac_E4_core"/>
</dbReference>
<evidence type="ECO:0000256" key="7">
    <source>
        <dbReference type="ARBA" id="ARBA00022490"/>
    </source>
</evidence>
<evidence type="ECO:0000256" key="6">
    <source>
        <dbReference type="ARBA" id="ARBA00012483"/>
    </source>
</evidence>
<dbReference type="GO" id="GO:0034450">
    <property type="term" value="F:ubiquitin-ubiquitin ligase activity"/>
    <property type="evidence" value="ECO:0007669"/>
    <property type="project" value="InterPro"/>
</dbReference>
<organism evidence="13 14">
    <name type="scientific">Phellinidium pouzarii</name>
    <dbReference type="NCBI Taxonomy" id="167371"/>
    <lineage>
        <taxon>Eukaryota</taxon>
        <taxon>Fungi</taxon>
        <taxon>Dikarya</taxon>
        <taxon>Basidiomycota</taxon>
        <taxon>Agaricomycotina</taxon>
        <taxon>Agaricomycetes</taxon>
        <taxon>Hymenochaetales</taxon>
        <taxon>Hymenochaetaceae</taxon>
        <taxon>Phellinidium</taxon>
    </lineage>
</organism>
<dbReference type="Pfam" id="PF04564">
    <property type="entry name" value="U-box"/>
    <property type="match status" value="1"/>
</dbReference>
<keyword evidence="9" id="KW-0833">Ubl conjugation pathway</keyword>
<dbReference type="UniPathway" id="UPA00143"/>
<dbReference type="GO" id="GO:0036503">
    <property type="term" value="P:ERAD pathway"/>
    <property type="evidence" value="ECO:0007669"/>
    <property type="project" value="InterPro"/>
</dbReference>
<dbReference type="PROSITE" id="PS51698">
    <property type="entry name" value="U_BOX"/>
    <property type="match status" value="1"/>
</dbReference>
<dbReference type="AlphaFoldDB" id="A0A4S4L485"/>
<dbReference type="OrthoDB" id="20295at2759"/>
<sequence length="1111" mass="125013">MRRASNYGRVHHEAFIEHSISAVMSDTNTPSPADDAERVRLKRLAKLGAPSPSPGAAVPSVPPASPQLPKPWPKVASPQPLPVASMSSTPIRKAPAGPVKFDFPAWEHQTIGQVLRVTLDREYAEKHGWEPVWLKYLEAELESEQPDAPRPQRLTVDIADRLLIARLEVNPQEMSDDLDYLPVLASLPADETVFEYLVGCWKRQNAVKATFTKKNHAPQDIQRAFSVLDKLRDLVISYSGLNLQDPEIKPTGPPELLKSLLSLSSFTDPLSSGSSGAVLSADDISVFLQDLVQRFEPDDELINVLGPTVKSLLFHESLARHEGLGAADAGWRGVVGGLEALLALKPIAVMITRLPEWNPPEATASTLEFTSLMGPLMRLSVFGREWPTIANSFFSDPDKRSRDDIESSNASLRGTLKSLQSTLFQVFNTIVRASPEAREVVLQYFSRAIGLNVKRGGMQVDPGTVASDGFMINMQAILLRFAEPFMDAKYSKIDRIDACYLGRSSRIDIKDETRIKATSDEVMEWSKEVSASGGPAPNFITEIFFLTSAINHYGLNRTLQSFDDLHKQADELQRHIDYLTSSMAALQPGNPFIARTQSGIDLAKRELSKVHMDQFTYQAQLLDPEFVFRQIGFTNFLEAWLIRLVDPKKSHPSPTIEAPLPKEIPTVFRMLPEFFLEDVVDFLLFLMRNSPSSFDLTGKNELIIWALTFLRSTWYIKNPFLKAKINEVVFYGTLGYGREQNGVLGGVLNTHPFALRHLMPALMSFYIEVEQTGASSQFYDKFNARRNIAYILKAIWNNPTHREALNTEAKDVEKFVRFINLMINDVTYLMDESLSELSQISAIQHEMGSPDWQTQPLQYRREREGTLRSLERHASGYTTLGRSTVDLLKIFTAETKAPFMVPEIVDRLAAMLNYNLDALVGPRCEDLKVKDREKYRFEPRKLLADIMQIYLNLADQDDFVRGIANDGRSYKKELFERAASIARFRALKTEDEIEQLRILVVKVEEVKAMLEAEDDLGEIPDEYLDPLMFTLMRDPVTLPSSNVNIDRSTIKSHLLSDTKDPFNRSPLTLDEIITNTELKAEIDAFLAARRNKSTALDVPETDAAIMDVTEG</sequence>
<dbReference type="Pfam" id="PF10408">
    <property type="entry name" value="Ufd2P_core"/>
    <property type="match status" value="1"/>
</dbReference>
<reference evidence="13 14" key="1">
    <citation type="submission" date="2019-02" db="EMBL/GenBank/DDBJ databases">
        <title>Genome sequencing of the rare red list fungi Phellinidium pouzarii.</title>
        <authorList>
            <person name="Buettner E."/>
            <person name="Kellner H."/>
        </authorList>
    </citation>
    <scope>NUCLEOTIDE SEQUENCE [LARGE SCALE GENOMIC DNA]</scope>
    <source>
        <strain evidence="13 14">DSM 108285</strain>
    </source>
</reference>
<dbReference type="InterPro" id="IPR045132">
    <property type="entry name" value="UBE4"/>
</dbReference>
<dbReference type="InterPro" id="IPR013083">
    <property type="entry name" value="Znf_RING/FYVE/PHD"/>
</dbReference>
<evidence type="ECO:0000256" key="8">
    <source>
        <dbReference type="ARBA" id="ARBA00022679"/>
    </source>
</evidence>